<dbReference type="PANTHER" id="PTHR13159:SF0">
    <property type="entry name" value="RADIAL SPOKE HEAD 6 HOMOLOG A"/>
    <property type="match status" value="1"/>
</dbReference>
<organism evidence="7 8">
    <name type="scientific">Cryptolaemus montrouzieri</name>
    <dbReference type="NCBI Taxonomy" id="559131"/>
    <lineage>
        <taxon>Eukaryota</taxon>
        <taxon>Metazoa</taxon>
        <taxon>Ecdysozoa</taxon>
        <taxon>Arthropoda</taxon>
        <taxon>Hexapoda</taxon>
        <taxon>Insecta</taxon>
        <taxon>Pterygota</taxon>
        <taxon>Neoptera</taxon>
        <taxon>Endopterygota</taxon>
        <taxon>Coleoptera</taxon>
        <taxon>Polyphaga</taxon>
        <taxon>Cucujiformia</taxon>
        <taxon>Coccinelloidea</taxon>
        <taxon>Coccinellidae</taxon>
        <taxon>Scymninae</taxon>
        <taxon>Scymnini</taxon>
        <taxon>Cryptolaemus</taxon>
    </lineage>
</organism>
<evidence type="ECO:0000256" key="6">
    <source>
        <dbReference type="SAM" id="MobiDB-lite"/>
    </source>
</evidence>
<comment type="subcellular location">
    <subcellularLocation>
        <location evidence="1">Cytoplasm</location>
        <location evidence="1">Cytoskeleton</location>
        <location evidence="1">Cilium axoneme</location>
    </subcellularLocation>
</comment>
<dbReference type="Proteomes" id="UP001516400">
    <property type="component" value="Unassembled WGS sequence"/>
</dbReference>
<proteinExistence type="predicted"/>
<accession>A0ABD2P821</accession>
<keyword evidence="8" id="KW-1185">Reference proteome</keyword>
<dbReference type="CDD" id="cd22963">
    <property type="entry name" value="DD_CrRSP4-like"/>
    <property type="match status" value="1"/>
</dbReference>
<keyword evidence="3" id="KW-0969">Cilium</keyword>
<gene>
    <name evidence="7" type="ORF">HHI36_001583</name>
</gene>
<evidence type="ECO:0000256" key="1">
    <source>
        <dbReference type="ARBA" id="ARBA00004430"/>
    </source>
</evidence>
<dbReference type="PANTHER" id="PTHR13159">
    <property type="entry name" value="RADIAL SPOKEHEAD-RELATED"/>
    <property type="match status" value="1"/>
</dbReference>
<reference evidence="7 8" key="1">
    <citation type="journal article" date="2021" name="BMC Biol.">
        <title>Horizontally acquired antibacterial genes associated with adaptive radiation of ladybird beetles.</title>
        <authorList>
            <person name="Li H.S."/>
            <person name="Tang X.F."/>
            <person name="Huang Y.H."/>
            <person name="Xu Z.Y."/>
            <person name="Chen M.L."/>
            <person name="Du X.Y."/>
            <person name="Qiu B.Y."/>
            <person name="Chen P.T."/>
            <person name="Zhang W."/>
            <person name="Slipinski A."/>
            <person name="Escalona H.E."/>
            <person name="Waterhouse R.M."/>
            <person name="Zwick A."/>
            <person name="Pang H."/>
        </authorList>
    </citation>
    <scope>NUCLEOTIDE SEQUENCE [LARGE SCALE GENOMIC DNA]</scope>
    <source>
        <strain evidence="7">SYSU2018</strain>
    </source>
</reference>
<sequence>MIYDYEPTEGEGEGEHEGSSLNPDTEYVHAKAFLQKASSATGENLYDHLSDVLNKILSERPENIIDFFEEYSRKVKERRFKSGLDHLEDIYVPKARYELSTKMMQLFKPIKLEEPSTMDPADLELADMTQNNMLQLLFFLEQAGLGVPRTEMFTLMVAIKRLIQTEPISSIR</sequence>
<evidence type="ECO:0000256" key="4">
    <source>
        <dbReference type="ARBA" id="ARBA00023212"/>
    </source>
</evidence>
<evidence type="ECO:0000256" key="5">
    <source>
        <dbReference type="ARBA" id="ARBA00023273"/>
    </source>
</evidence>
<dbReference type="GO" id="GO:0005930">
    <property type="term" value="C:axoneme"/>
    <property type="evidence" value="ECO:0007669"/>
    <property type="project" value="UniProtKB-SubCell"/>
</dbReference>
<keyword evidence="4" id="KW-0206">Cytoskeleton</keyword>
<name>A0ABD2P821_9CUCU</name>
<dbReference type="InterPro" id="IPR006802">
    <property type="entry name" value="Radial_spoke"/>
</dbReference>
<protein>
    <submittedName>
        <fullName evidence="7">Uncharacterized protein</fullName>
    </submittedName>
</protein>
<keyword evidence="5" id="KW-0966">Cell projection</keyword>
<evidence type="ECO:0000313" key="8">
    <source>
        <dbReference type="Proteomes" id="UP001516400"/>
    </source>
</evidence>
<dbReference type="EMBL" id="JABFTP020000185">
    <property type="protein sequence ID" value="KAL3287099.1"/>
    <property type="molecule type" value="Genomic_DNA"/>
</dbReference>
<comment type="caution">
    <text evidence="7">The sequence shown here is derived from an EMBL/GenBank/DDBJ whole genome shotgun (WGS) entry which is preliminary data.</text>
</comment>
<keyword evidence="2" id="KW-0963">Cytoplasm</keyword>
<feature type="region of interest" description="Disordered" evidence="6">
    <location>
        <begin position="1"/>
        <end position="22"/>
    </location>
</feature>
<evidence type="ECO:0000256" key="3">
    <source>
        <dbReference type="ARBA" id="ARBA00023069"/>
    </source>
</evidence>
<dbReference type="AlphaFoldDB" id="A0ABD2P821"/>
<evidence type="ECO:0000256" key="2">
    <source>
        <dbReference type="ARBA" id="ARBA00022490"/>
    </source>
</evidence>
<feature type="compositionally biased region" description="Acidic residues" evidence="6">
    <location>
        <begin position="1"/>
        <end position="12"/>
    </location>
</feature>
<evidence type="ECO:0000313" key="7">
    <source>
        <dbReference type="EMBL" id="KAL3287099.1"/>
    </source>
</evidence>
<dbReference type="Pfam" id="PF04712">
    <property type="entry name" value="Radial_spoke"/>
    <property type="match status" value="1"/>
</dbReference>